<reference evidence="1" key="1">
    <citation type="journal article" date="2023" name="G3 (Bethesda)">
        <title>A reference genome for the long-term kleptoplast-retaining sea slug Elysia crispata morphotype clarki.</title>
        <authorList>
            <person name="Eastman K.E."/>
            <person name="Pendleton A.L."/>
            <person name="Shaikh M.A."/>
            <person name="Suttiyut T."/>
            <person name="Ogas R."/>
            <person name="Tomko P."/>
            <person name="Gavelis G."/>
            <person name="Widhalm J.R."/>
            <person name="Wisecaver J.H."/>
        </authorList>
    </citation>
    <scope>NUCLEOTIDE SEQUENCE</scope>
    <source>
        <strain evidence="1">ECLA1</strain>
    </source>
</reference>
<organism evidence="1 2">
    <name type="scientific">Elysia crispata</name>
    <name type="common">lettuce slug</name>
    <dbReference type="NCBI Taxonomy" id="231223"/>
    <lineage>
        <taxon>Eukaryota</taxon>
        <taxon>Metazoa</taxon>
        <taxon>Spiralia</taxon>
        <taxon>Lophotrochozoa</taxon>
        <taxon>Mollusca</taxon>
        <taxon>Gastropoda</taxon>
        <taxon>Heterobranchia</taxon>
        <taxon>Euthyneura</taxon>
        <taxon>Panpulmonata</taxon>
        <taxon>Sacoglossa</taxon>
        <taxon>Placobranchoidea</taxon>
        <taxon>Plakobranchidae</taxon>
        <taxon>Elysia</taxon>
    </lineage>
</organism>
<keyword evidence="2" id="KW-1185">Reference proteome</keyword>
<comment type="caution">
    <text evidence="1">The sequence shown here is derived from an EMBL/GenBank/DDBJ whole genome shotgun (WGS) entry which is preliminary data.</text>
</comment>
<protein>
    <submittedName>
        <fullName evidence="1">Uncharacterized protein</fullName>
    </submittedName>
</protein>
<evidence type="ECO:0000313" key="2">
    <source>
        <dbReference type="Proteomes" id="UP001283361"/>
    </source>
</evidence>
<sequence>MGTNWGTVETFLENRSLGKLEDGLIIEWLKRSYIKKRHFLQGRCIVRSSDSSYSVDRPRTEQTRLKHACGYVFAAPLLSNTAHIKGHQSRSVLEPALSSWRDFSRTQPQRGPEESMDR</sequence>
<dbReference type="AlphaFoldDB" id="A0AAE1DXX9"/>
<dbReference type="EMBL" id="JAWDGP010001944">
    <property type="protein sequence ID" value="KAK3786797.1"/>
    <property type="molecule type" value="Genomic_DNA"/>
</dbReference>
<name>A0AAE1DXX9_9GAST</name>
<dbReference type="Proteomes" id="UP001283361">
    <property type="component" value="Unassembled WGS sequence"/>
</dbReference>
<accession>A0AAE1DXX9</accession>
<evidence type="ECO:0000313" key="1">
    <source>
        <dbReference type="EMBL" id="KAK3786797.1"/>
    </source>
</evidence>
<proteinExistence type="predicted"/>
<gene>
    <name evidence="1" type="ORF">RRG08_061348</name>
</gene>